<dbReference type="InterPro" id="IPR003675">
    <property type="entry name" value="Rce1/LyrA-like_dom"/>
</dbReference>
<sequence>MRQLIALPAPSRHALDDALILLRLAIAYAGLAAISHWGAGQIMQRLGHYLHIDTQFLLLDALFSALLMLGSLGIAWLLQQRASLTWLVGRGFSPAGLIPALLLAAIMVLIANPLADWLDFRLTPPDLLPRDPAQPQALTPLLDLEAWRLLGALGLAILWVPLAEEVIFRGWLFKALQRTRPGLWVALPASTLIFAILHSFYSAGGVVVIALLGAGLGWLRWKYDQLWLCVVAHAAYNGLTLLMVALG</sequence>
<dbReference type="Proteomes" id="UP000638188">
    <property type="component" value="Unassembled WGS sequence"/>
</dbReference>
<organism evidence="3 4">
    <name type="scientific">Halopseudomonas salina</name>
    <dbReference type="NCBI Taxonomy" id="1323744"/>
    <lineage>
        <taxon>Bacteria</taxon>
        <taxon>Pseudomonadati</taxon>
        <taxon>Pseudomonadota</taxon>
        <taxon>Gammaproteobacteria</taxon>
        <taxon>Pseudomonadales</taxon>
        <taxon>Pseudomonadaceae</taxon>
        <taxon>Halopseudomonas</taxon>
    </lineage>
</organism>
<feature type="transmembrane region" description="Helical" evidence="1">
    <location>
        <begin position="225"/>
        <end position="246"/>
    </location>
</feature>
<feature type="transmembrane region" description="Helical" evidence="1">
    <location>
        <begin position="57"/>
        <end position="79"/>
    </location>
</feature>
<proteinExistence type="predicted"/>
<gene>
    <name evidence="3" type="ORF">GCM10007418_15320</name>
</gene>
<dbReference type="EMBL" id="BMFF01000003">
    <property type="protein sequence ID" value="GGC96843.1"/>
    <property type="molecule type" value="Genomic_DNA"/>
</dbReference>
<keyword evidence="4" id="KW-1185">Reference proteome</keyword>
<dbReference type="RefSeq" id="WP_150279383.1">
    <property type="nucleotide sequence ID" value="NZ_BMFF01000003.1"/>
</dbReference>
<evidence type="ECO:0000256" key="1">
    <source>
        <dbReference type="SAM" id="Phobius"/>
    </source>
</evidence>
<protein>
    <recommendedName>
        <fullName evidence="2">CAAX prenyl protease 2/Lysostaphin resistance protein A-like domain-containing protein</fullName>
    </recommendedName>
</protein>
<feature type="transmembrane region" description="Helical" evidence="1">
    <location>
        <begin position="192"/>
        <end position="219"/>
    </location>
</feature>
<evidence type="ECO:0000313" key="3">
    <source>
        <dbReference type="EMBL" id="GGC96843.1"/>
    </source>
</evidence>
<dbReference type="PANTHER" id="PTHR43592:SF15">
    <property type="entry name" value="CAAX AMINO TERMINAL PROTEASE FAMILY PROTEIN"/>
    <property type="match status" value="1"/>
</dbReference>
<keyword evidence="1" id="KW-0812">Transmembrane</keyword>
<keyword evidence="1" id="KW-0472">Membrane</keyword>
<dbReference type="PANTHER" id="PTHR43592">
    <property type="entry name" value="CAAX AMINO TERMINAL PROTEASE"/>
    <property type="match status" value="1"/>
</dbReference>
<evidence type="ECO:0000259" key="2">
    <source>
        <dbReference type="Pfam" id="PF02517"/>
    </source>
</evidence>
<accession>A0ABQ1PHC3</accession>
<dbReference type="Pfam" id="PF02517">
    <property type="entry name" value="Rce1-like"/>
    <property type="match status" value="1"/>
</dbReference>
<comment type="caution">
    <text evidence="3">The sequence shown here is derived from an EMBL/GenBank/DDBJ whole genome shotgun (WGS) entry which is preliminary data.</text>
</comment>
<feature type="domain" description="CAAX prenyl protease 2/Lysostaphin resistance protein A-like" evidence="2">
    <location>
        <begin position="149"/>
        <end position="238"/>
    </location>
</feature>
<feature type="transmembrane region" description="Helical" evidence="1">
    <location>
        <begin position="149"/>
        <end position="172"/>
    </location>
</feature>
<keyword evidence="1" id="KW-1133">Transmembrane helix</keyword>
<name>A0ABQ1PHC3_9GAMM</name>
<feature type="transmembrane region" description="Helical" evidence="1">
    <location>
        <begin position="91"/>
        <end position="111"/>
    </location>
</feature>
<reference evidence="4" key="1">
    <citation type="journal article" date="2019" name="Int. J. Syst. Evol. Microbiol.">
        <title>The Global Catalogue of Microorganisms (GCM) 10K type strain sequencing project: providing services to taxonomists for standard genome sequencing and annotation.</title>
        <authorList>
            <consortium name="The Broad Institute Genomics Platform"/>
            <consortium name="The Broad Institute Genome Sequencing Center for Infectious Disease"/>
            <person name="Wu L."/>
            <person name="Ma J."/>
        </authorList>
    </citation>
    <scope>NUCLEOTIDE SEQUENCE [LARGE SCALE GENOMIC DNA]</scope>
    <source>
        <strain evidence="4">CGMCC 1.12482</strain>
    </source>
</reference>
<evidence type="ECO:0000313" key="4">
    <source>
        <dbReference type="Proteomes" id="UP000638188"/>
    </source>
</evidence>
<feature type="transmembrane region" description="Helical" evidence="1">
    <location>
        <begin position="20"/>
        <end position="37"/>
    </location>
</feature>